<dbReference type="Gramene" id="Kaladp0001s0045.1.v1.1">
    <property type="protein sequence ID" value="Kaladp0001s0045.1.v1.1"/>
    <property type="gene ID" value="Kaladp0001s0045.v1.1"/>
</dbReference>
<dbReference type="Proteomes" id="UP000594263">
    <property type="component" value="Unplaced"/>
</dbReference>
<dbReference type="GO" id="GO:0036258">
    <property type="term" value="P:multivesicular body assembly"/>
    <property type="evidence" value="ECO:0007669"/>
    <property type="project" value="InterPro"/>
</dbReference>
<sequence length="149" mass="16901">MLDPSTNRTLRIYPLEAITRCDVTDPSIFTFWSKSSVDIEPRRIRLQSNRYTTNTILDIVTAATVYRNELHVSICMKHIKEMGGTSRPSEYTKTAEQQPEKKKGFTDWMNVIKPANEEKDHWVPDEAVMKCTACEPITSPTSPALGPPS</sequence>
<evidence type="ECO:0000256" key="1">
    <source>
        <dbReference type="SAM" id="MobiDB-lite"/>
    </source>
</evidence>
<dbReference type="GO" id="GO:0070676">
    <property type="term" value="P:intralumenal vesicle formation"/>
    <property type="evidence" value="ECO:0007669"/>
    <property type="project" value="TreeGrafter"/>
</dbReference>
<dbReference type="GO" id="GO:0043130">
    <property type="term" value="F:ubiquitin binding"/>
    <property type="evidence" value="ECO:0007669"/>
    <property type="project" value="InterPro"/>
</dbReference>
<protein>
    <submittedName>
        <fullName evidence="2">Uncharacterized protein</fullName>
    </submittedName>
</protein>
<organism evidence="2 3">
    <name type="scientific">Kalanchoe fedtschenkoi</name>
    <name type="common">Lavender scallops</name>
    <name type="synonym">South American air plant</name>
    <dbReference type="NCBI Taxonomy" id="63787"/>
    <lineage>
        <taxon>Eukaryota</taxon>
        <taxon>Viridiplantae</taxon>
        <taxon>Streptophyta</taxon>
        <taxon>Embryophyta</taxon>
        <taxon>Tracheophyta</taxon>
        <taxon>Spermatophyta</taxon>
        <taxon>Magnoliopsida</taxon>
        <taxon>eudicotyledons</taxon>
        <taxon>Gunneridae</taxon>
        <taxon>Pentapetalae</taxon>
        <taxon>Saxifragales</taxon>
        <taxon>Crassulaceae</taxon>
        <taxon>Kalanchoe</taxon>
    </lineage>
</organism>
<dbReference type="InterPro" id="IPR045893">
    <property type="entry name" value="FREE1"/>
</dbReference>
<feature type="region of interest" description="Disordered" evidence="1">
    <location>
        <begin position="83"/>
        <end position="102"/>
    </location>
</feature>
<dbReference type="GO" id="GO:0000813">
    <property type="term" value="C:ESCRT I complex"/>
    <property type="evidence" value="ECO:0007669"/>
    <property type="project" value="TreeGrafter"/>
</dbReference>
<evidence type="ECO:0000313" key="2">
    <source>
        <dbReference type="EnsemblPlants" id="Kaladp0001s0045.1.v1.1"/>
    </source>
</evidence>
<accession>A0A7N0R820</accession>
<dbReference type="AlphaFoldDB" id="A0A7N0R820"/>
<dbReference type="PANTHER" id="PTHR46977">
    <property type="entry name" value="PROTEIN FREE1"/>
    <property type="match status" value="1"/>
</dbReference>
<dbReference type="PANTHER" id="PTHR46977:SF1">
    <property type="entry name" value="PROTEIN FREE1"/>
    <property type="match status" value="1"/>
</dbReference>
<proteinExistence type="predicted"/>
<keyword evidence="3" id="KW-1185">Reference proteome</keyword>
<reference evidence="2" key="1">
    <citation type="submission" date="2021-01" db="UniProtKB">
        <authorList>
            <consortium name="EnsemblPlants"/>
        </authorList>
    </citation>
    <scope>IDENTIFICATION</scope>
</reference>
<dbReference type="GO" id="GO:0031902">
    <property type="term" value="C:late endosome membrane"/>
    <property type="evidence" value="ECO:0007669"/>
    <property type="project" value="TreeGrafter"/>
</dbReference>
<name>A0A7N0R820_KALFE</name>
<evidence type="ECO:0000313" key="3">
    <source>
        <dbReference type="Proteomes" id="UP000594263"/>
    </source>
</evidence>
<dbReference type="EnsemblPlants" id="Kaladp0001s0045.1.v1.1">
    <property type="protein sequence ID" value="Kaladp0001s0045.1.v1.1"/>
    <property type="gene ID" value="Kaladp0001s0045.v1.1"/>
</dbReference>
<feature type="compositionally biased region" description="Polar residues" evidence="1">
    <location>
        <begin position="86"/>
        <end position="97"/>
    </location>
</feature>